<dbReference type="InterPro" id="IPR037041">
    <property type="entry name" value="Trigger_fac_C_sf"/>
</dbReference>
<dbReference type="InterPro" id="IPR036611">
    <property type="entry name" value="Trigger_fac_ribosome-bd_sf"/>
</dbReference>
<evidence type="ECO:0000256" key="15">
    <source>
        <dbReference type="SAM" id="MobiDB-lite"/>
    </source>
</evidence>
<comment type="similarity">
    <text evidence="2 12 14">Belongs to the FKBP-type PPIase family. Tig subfamily.</text>
</comment>
<evidence type="ECO:0000256" key="5">
    <source>
        <dbReference type="ARBA" id="ARBA00022618"/>
    </source>
</evidence>
<comment type="subcellular location">
    <subcellularLocation>
        <location evidence="12">Cytoplasm</location>
    </subcellularLocation>
    <text evidence="12">About half TF is bound to the ribosome near the polypeptide exit tunnel while the other half is free in the cytoplasm.</text>
</comment>
<dbReference type="EMBL" id="CP051167">
    <property type="protein sequence ID" value="QIZ73792.1"/>
    <property type="molecule type" value="Genomic_DNA"/>
</dbReference>
<dbReference type="SUPFAM" id="SSF54534">
    <property type="entry name" value="FKBP-like"/>
    <property type="match status" value="1"/>
</dbReference>
<dbReference type="SUPFAM" id="SSF109998">
    <property type="entry name" value="Triger factor/SurA peptide-binding domain-like"/>
    <property type="match status" value="1"/>
</dbReference>
<evidence type="ECO:0000256" key="2">
    <source>
        <dbReference type="ARBA" id="ARBA00005464"/>
    </source>
</evidence>
<evidence type="ECO:0000256" key="3">
    <source>
        <dbReference type="ARBA" id="ARBA00013194"/>
    </source>
</evidence>
<evidence type="ECO:0000313" key="18">
    <source>
        <dbReference type="Proteomes" id="UP000500857"/>
    </source>
</evidence>
<evidence type="ECO:0000256" key="8">
    <source>
        <dbReference type="ARBA" id="ARBA00023235"/>
    </source>
</evidence>
<dbReference type="InterPro" id="IPR008881">
    <property type="entry name" value="Trigger_fac_ribosome-bd_bac"/>
</dbReference>
<dbReference type="FunFam" id="3.30.70.1050:FF:000004">
    <property type="entry name" value="Trigger factor"/>
    <property type="match status" value="1"/>
</dbReference>
<dbReference type="Gene3D" id="3.10.50.40">
    <property type="match status" value="1"/>
</dbReference>
<organism evidence="17 18">
    <name type="scientific">Oxynema aestuarii AP17</name>
    <dbReference type="NCBI Taxonomy" id="2064643"/>
    <lineage>
        <taxon>Bacteria</taxon>
        <taxon>Bacillati</taxon>
        <taxon>Cyanobacteriota</taxon>
        <taxon>Cyanophyceae</taxon>
        <taxon>Oscillatoriophycideae</taxon>
        <taxon>Oscillatoriales</taxon>
        <taxon>Oscillatoriaceae</taxon>
        <taxon>Oxynema</taxon>
        <taxon>Oxynema aestuarii</taxon>
    </lineage>
</organism>
<comment type="domain">
    <text evidence="12">Consists of 3 domains; the N-terminus binds the ribosome, the middle domain has PPIase activity, while the C-terminus has intrinsic chaperone activity on its own.</text>
</comment>
<dbReference type="SUPFAM" id="SSF102735">
    <property type="entry name" value="Trigger factor ribosome-binding domain"/>
    <property type="match status" value="1"/>
</dbReference>
<dbReference type="Proteomes" id="UP000500857">
    <property type="component" value="Chromosome"/>
</dbReference>
<dbReference type="Gene3D" id="1.10.3120.10">
    <property type="entry name" value="Trigger factor, C-terminal domain"/>
    <property type="match status" value="1"/>
</dbReference>
<dbReference type="InterPro" id="IPR008880">
    <property type="entry name" value="Trigger_fac_C"/>
</dbReference>
<feature type="region of interest" description="Disordered" evidence="15">
    <location>
        <begin position="431"/>
        <end position="468"/>
    </location>
</feature>
<dbReference type="Gene3D" id="3.30.70.1050">
    <property type="entry name" value="Trigger factor ribosome-binding domain"/>
    <property type="match status" value="1"/>
</dbReference>
<accession>A0A6H1U4J5</accession>
<dbReference type="InterPro" id="IPR005215">
    <property type="entry name" value="Trig_fac"/>
</dbReference>
<dbReference type="HAMAP" id="MF_00303">
    <property type="entry name" value="Trigger_factor_Tig"/>
    <property type="match status" value="1"/>
</dbReference>
<dbReference type="GO" id="GO:0015031">
    <property type="term" value="P:protein transport"/>
    <property type="evidence" value="ECO:0007669"/>
    <property type="project" value="UniProtKB-UniRule"/>
</dbReference>
<evidence type="ECO:0000256" key="10">
    <source>
        <dbReference type="ARBA" id="ARBA00024849"/>
    </source>
</evidence>
<sequence length="468" mass="52459">MKVTQEKLPASKIGLEIEVSPEMSKNAYEQVIREFSRSARIPGFRKGKVPRQVLVQRLGVGRIKAAAIEDLIQSSLEKAIEQEKIEVLGNFQLLSSFEDLLGQFQPGQALTFSASVDVPPQVEVKDYVGLSLQAEEVKSPPEQVENFLEERRKEQSTLIPVEERPSQLGDIAVVDYRGEFVSEGESVPIPGGEAEDFQVELSEERFIPGFIQGIVGMNIGETREITVNFPEDYASEELAGKEAKFQVTLKDLKERELPELDDDFAQAVSEFQTLAELRESIASRYAKQAEDKTKSNKEAALLAELVNHVEVDLPETSIDREIDRMLQQTAIQLSNYGLDVKQLYTEENLPRLREQSRPEAIEKLKQSLGLKEIAKRESIEVSAEDINARLEEIKEQIPQNADPERVRDFLSEELLKEKATDWLLERAQIELVPEGTLSTPEGEEETPETSATGEEGAVETESETASES</sequence>
<keyword evidence="5 12" id="KW-0132">Cell division</keyword>
<evidence type="ECO:0000256" key="9">
    <source>
        <dbReference type="ARBA" id="ARBA00023306"/>
    </source>
</evidence>
<dbReference type="GO" id="GO:0051301">
    <property type="term" value="P:cell division"/>
    <property type="evidence" value="ECO:0007669"/>
    <property type="project" value="UniProtKB-KW"/>
</dbReference>
<dbReference type="Pfam" id="PF00254">
    <property type="entry name" value="FKBP_C"/>
    <property type="match status" value="1"/>
</dbReference>
<name>A0A6H1U4J5_9CYAN</name>
<proteinExistence type="inferred from homology"/>
<keyword evidence="6 12" id="KW-0697">Rotamase</keyword>
<evidence type="ECO:0000256" key="4">
    <source>
        <dbReference type="ARBA" id="ARBA00016902"/>
    </source>
</evidence>
<keyword evidence="7 12" id="KW-0143">Chaperone</keyword>
<dbReference type="InterPro" id="IPR046357">
    <property type="entry name" value="PPIase_dom_sf"/>
</dbReference>
<dbReference type="Pfam" id="PF05697">
    <property type="entry name" value="Trigger_N"/>
    <property type="match status" value="1"/>
</dbReference>
<gene>
    <name evidence="12" type="primary">tig</name>
    <name evidence="17" type="ORF">HCG48_16790</name>
</gene>
<dbReference type="GO" id="GO:0005737">
    <property type="term" value="C:cytoplasm"/>
    <property type="evidence" value="ECO:0007669"/>
    <property type="project" value="UniProtKB-SubCell"/>
</dbReference>
<dbReference type="InterPro" id="IPR027304">
    <property type="entry name" value="Trigger_fact/SurA_dom_sf"/>
</dbReference>
<dbReference type="GO" id="GO:0043335">
    <property type="term" value="P:protein unfolding"/>
    <property type="evidence" value="ECO:0007669"/>
    <property type="project" value="TreeGrafter"/>
</dbReference>
<dbReference type="GO" id="GO:0044183">
    <property type="term" value="F:protein folding chaperone"/>
    <property type="evidence" value="ECO:0007669"/>
    <property type="project" value="TreeGrafter"/>
</dbReference>
<dbReference type="Pfam" id="PF05698">
    <property type="entry name" value="Trigger_C"/>
    <property type="match status" value="1"/>
</dbReference>
<reference evidence="17 18" key="1">
    <citation type="submission" date="2020-04" db="EMBL/GenBank/DDBJ databases">
        <authorList>
            <person name="Basu S."/>
            <person name="Maruthanayagam V."/>
            <person name="Chakraborty S."/>
            <person name="Pramanik A."/>
            <person name="Mukherjee J."/>
            <person name="Brink B."/>
        </authorList>
    </citation>
    <scope>NUCLEOTIDE SEQUENCE [LARGE SCALE GENOMIC DNA]</scope>
    <source>
        <strain evidence="17 18">AP17</strain>
    </source>
</reference>
<dbReference type="InterPro" id="IPR001179">
    <property type="entry name" value="PPIase_FKBP_dom"/>
</dbReference>
<dbReference type="EC" id="5.2.1.8" evidence="3 12"/>
<feature type="domain" description="PPIase FKBP-type" evidence="16">
    <location>
        <begin position="169"/>
        <end position="261"/>
    </location>
</feature>
<dbReference type="PROSITE" id="PS50059">
    <property type="entry name" value="FKBP_PPIASE"/>
    <property type="match status" value="1"/>
</dbReference>
<evidence type="ECO:0000256" key="11">
    <source>
        <dbReference type="ARBA" id="ARBA00029986"/>
    </source>
</evidence>
<keyword evidence="8 12" id="KW-0413">Isomerase</keyword>
<evidence type="ECO:0000256" key="7">
    <source>
        <dbReference type="ARBA" id="ARBA00023186"/>
    </source>
</evidence>
<feature type="compositionally biased region" description="Acidic residues" evidence="15">
    <location>
        <begin position="456"/>
        <end position="468"/>
    </location>
</feature>
<dbReference type="GO" id="GO:0043022">
    <property type="term" value="F:ribosome binding"/>
    <property type="evidence" value="ECO:0007669"/>
    <property type="project" value="TreeGrafter"/>
</dbReference>
<dbReference type="NCBIfam" id="TIGR00115">
    <property type="entry name" value="tig"/>
    <property type="match status" value="1"/>
</dbReference>
<dbReference type="PIRSF" id="PIRSF003095">
    <property type="entry name" value="Trigger_factor"/>
    <property type="match status" value="1"/>
</dbReference>
<comment type="catalytic activity">
    <reaction evidence="1 12 13">
        <text>[protein]-peptidylproline (omega=180) = [protein]-peptidylproline (omega=0)</text>
        <dbReference type="Rhea" id="RHEA:16237"/>
        <dbReference type="Rhea" id="RHEA-COMP:10747"/>
        <dbReference type="Rhea" id="RHEA-COMP:10748"/>
        <dbReference type="ChEBI" id="CHEBI:83833"/>
        <dbReference type="ChEBI" id="CHEBI:83834"/>
        <dbReference type="EC" id="5.2.1.8"/>
    </reaction>
</comment>
<dbReference type="KEGG" id="oxy:HCG48_16790"/>
<dbReference type="PANTHER" id="PTHR30560:SF3">
    <property type="entry name" value="TRIGGER FACTOR-LIKE PROTEIN TIG, CHLOROPLASTIC"/>
    <property type="match status" value="1"/>
</dbReference>
<dbReference type="AlphaFoldDB" id="A0A6H1U4J5"/>
<keyword evidence="18" id="KW-1185">Reference proteome</keyword>
<keyword evidence="12" id="KW-0963">Cytoplasm</keyword>
<evidence type="ECO:0000256" key="12">
    <source>
        <dbReference type="HAMAP-Rule" id="MF_00303"/>
    </source>
</evidence>
<dbReference type="GO" id="GO:0003755">
    <property type="term" value="F:peptidyl-prolyl cis-trans isomerase activity"/>
    <property type="evidence" value="ECO:0007669"/>
    <property type="project" value="UniProtKB-UniRule"/>
</dbReference>
<comment type="function">
    <text evidence="10 12">Involved in protein export. Acts as a chaperone by maintaining the newly synthesized protein in an open conformation. Functions as a peptidyl-prolyl cis-trans isomerase.</text>
</comment>
<dbReference type="PANTHER" id="PTHR30560">
    <property type="entry name" value="TRIGGER FACTOR CHAPERONE AND PEPTIDYL-PROLYL CIS/TRANS ISOMERASE"/>
    <property type="match status" value="1"/>
</dbReference>
<evidence type="ECO:0000256" key="13">
    <source>
        <dbReference type="PROSITE-ProRule" id="PRU00277"/>
    </source>
</evidence>
<evidence type="ECO:0000256" key="6">
    <source>
        <dbReference type="ARBA" id="ARBA00023110"/>
    </source>
</evidence>
<keyword evidence="9 12" id="KW-0131">Cell cycle</keyword>
<evidence type="ECO:0000256" key="14">
    <source>
        <dbReference type="RuleBase" id="RU003914"/>
    </source>
</evidence>
<evidence type="ECO:0000256" key="1">
    <source>
        <dbReference type="ARBA" id="ARBA00000971"/>
    </source>
</evidence>
<protein>
    <recommendedName>
        <fullName evidence="4 12">Trigger factor</fullName>
        <shortName evidence="12">TF</shortName>
        <ecNumber evidence="3 12">5.2.1.8</ecNumber>
    </recommendedName>
    <alternativeName>
        <fullName evidence="11 12">PPIase</fullName>
    </alternativeName>
</protein>
<dbReference type="RefSeq" id="WP_168571932.1">
    <property type="nucleotide sequence ID" value="NZ_CP051167.1"/>
</dbReference>
<dbReference type="GO" id="GO:0051083">
    <property type="term" value="P:'de novo' cotranslational protein folding"/>
    <property type="evidence" value="ECO:0007669"/>
    <property type="project" value="TreeGrafter"/>
</dbReference>
<evidence type="ECO:0000313" key="17">
    <source>
        <dbReference type="EMBL" id="QIZ73792.1"/>
    </source>
</evidence>
<evidence type="ECO:0000259" key="16">
    <source>
        <dbReference type="PROSITE" id="PS50059"/>
    </source>
</evidence>
<dbReference type="FunFam" id="3.10.50.40:FF:000001">
    <property type="entry name" value="Trigger factor"/>
    <property type="match status" value="1"/>
</dbReference>